<gene>
    <name evidence="3" type="ORF">D915_000794</name>
</gene>
<keyword evidence="2" id="KW-0732">Signal</keyword>
<reference evidence="3" key="1">
    <citation type="submission" date="2019-03" db="EMBL/GenBank/DDBJ databases">
        <title>Improved annotation for the trematode Fasciola hepatica.</title>
        <authorList>
            <person name="Choi Y.-J."/>
            <person name="Martin J."/>
            <person name="Mitreva M."/>
        </authorList>
    </citation>
    <scope>NUCLEOTIDE SEQUENCE [LARGE SCALE GENOMIC DNA]</scope>
</reference>
<dbReference type="Proteomes" id="UP000230066">
    <property type="component" value="Unassembled WGS sequence"/>
</dbReference>
<evidence type="ECO:0000256" key="2">
    <source>
        <dbReference type="SAM" id="SignalP"/>
    </source>
</evidence>
<feature type="signal peptide" evidence="2">
    <location>
        <begin position="1"/>
        <end position="21"/>
    </location>
</feature>
<feature type="region of interest" description="Disordered" evidence="1">
    <location>
        <begin position="40"/>
        <end position="62"/>
    </location>
</feature>
<protein>
    <submittedName>
        <fullName evidence="3">Uncharacterized protein</fullName>
    </submittedName>
</protein>
<accession>A0A4E0S355</accession>
<keyword evidence="4" id="KW-1185">Reference proteome</keyword>
<dbReference type="AlphaFoldDB" id="A0A4E0S355"/>
<comment type="caution">
    <text evidence="3">The sequence shown here is derived from an EMBL/GenBank/DDBJ whole genome shotgun (WGS) entry which is preliminary data.</text>
</comment>
<feature type="compositionally biased region" description="Polar residues" evidence="1">
    <location>
        <begin position="44"/>
        <end position="56"/>
    </location>
</feature>
<proteinExistence type="predicted"/>
<organism evidence="3 4">
    <name type="scientific">Fasciola hepatica</name>
    <name type="common">Liver fluke</name>
    <dbReference type="NCBI Taxonomy" id="6192"/>
    <lineage>
        <taxon>Eukaryota</taxon>
        <taxon>Metazoa</taxon>
        <taxon>Spiralia</taxon>
        <taxon>Lophotrochozoa</taxon>
        <taxon>Platyhelminthes</taxon>
        <taxon>Trematoda</taxon>
        <taxon>Digenea</taxon>
        <taxon>Plagiorchiida</taxon>
        <taxon>Echinostomata</taxon>
        <taxon>Echinostomatoidea</taxon>
        <taxon>Fasciolidae</taxon>
        <taxon>Fasciola</taxon>
    </lineage>
</organism>
<dbReference type="EMBL" id="JXXN02000165">
    <property type="protein sequence ID" value="THD28382.1"/>
    <property type="molecule type" value="Genomic_DNA"/>
</dbReference>
<evidence type="ECO:0000313" key="3">
    <source>
        <dbReference type="EMBL" id="THD28382.1"/>
    </source>
</evidence>
<feature type="chain" id="PRO_5020036118" evidence="2">
    <location>
        <begin position="22"/>
        <end position="124"/>
    </location>
</feature>
<name>A0A4E0S355_FASHE</name>
<evidence type="ECO:0000256" key="1">
    <source>
        <dbReference type="SAM" id="MobiDB-lite"/>
    </source>
</evidence>
<evidence type="ECO:0000313" key="4">
    <source>
        <dbReference type="Proteomes" id="UP000230066"/>
    </source>
</evidence>
<sequence length="124" mass="14181">MPGKLLPGILCLLLCTISAIAIPVQTTLPVTEQKQLNIAKVNEPTPQSQKSNNNRQMTDRVSEERKLHYRCPIEDQSIRCVLFRVQDRLNRMETIVYSIINITERVIAKLPDPECYAKGQKPHK</sequence>